<accession>A0A1B9I1T3</accession>
<keyword evidence="5" id="KW-1185">Reference proteome</keyword>
<keyword evidence="2" id="KW-0732">Signal</keyword>
<dbReference type="AlphaFoldDB" id="A0A1B9I1T3"/>
<dbReference type="OrthoDB" id="2564302at2759"/>
<dbReference type="RefSeq" id="XP_019010722.1">
    <property type="nucleotide sequence ID" value="XM_019155764.1"/>
</dbReference>
<evidence type="ECO:0000256" key="1">
    <source>
        <dbReference type="SAM" id="Phobius"/>
    </source>
</evidence>
<reference evidence="3" key="1">
    <citation type="submission" date="2013-07" db="EMBL/GenBank/DDBJ databases">
        <title>The Genome Sequence of Cryptococcus pinus CBS10737.</title>
        <authorList>
            <consortium name="The Broad Institute Genome Sequencing Platform"/>
            <person name="Cuomo C."/>
            <person name="Litvintseva A."/>
            <person name="Chen Y."/>
            <person name="Heitman J."/>
            <person name="Sun S."/>
            <person name="Springer D."/>
            <person name="Dromer F."/>
            <person name="Young S.K."/>
            <person name="Zeng Q."/>
            <person name="Gargeya S."/>
            <person name="Fitzgerald M."/>
            <person name="Abouelleil A."/>
            <person name="Alvarado L."/>
            <person name="Berlin A.M."/>
            <person name="Chapman S.B."/>
            <person name="Dewar J."/>
            <person name="Goldberg J."/>
            <person name="Griggs A."/>
            <person name="Gujja S."/>
            <person name="Hansen M."/>
            <person name="Howarth C."/>
            <person name="Imamovic A."/>
            <person name="Larimer J."/>
            <person name="McCowan C."/>
            <person name="Murphy C."/>
            <person name="Pearson M."/>
            <person name="Priest M."/>
            <person name="Roberts A."/>
            <person name="Saif S."/>
            <person name="Shea T."/>
            <person name="Sykes S."/>
            <person name="Wortman J."/>
            <person name="Nusbaum C."/>
            <person name="Birren B."/>
        </authorList>
    </citation>
    <scope>NUCLEOTIDE SEQUENCE [LARGE SCALE GENOMIC DNA]</scope>
    <source>
        <strain evidence="3">CBS 10737</strain>
    </source>
</reference>
<name>A0A1B9I1T3_9TREE</name>
<evidence type="ECO:0000313" key="3">
    <source>
        <dbReference type="EMBL" id="OCF49503.1"/>
    </source>
</evidence>
<dbReference type="GeneID" id="30172393"/>
<keyword evidence="1" id="KW-0812">Transmembrane</keyword>
<gene>
    <name evidence="3" type="ORF">I206_04024</name>
    <name evidence="4" type="ORF">I206_104394</name>
</gene>
<evidence type="ECO:0000313" key="4">
    <source>
        <dbReference type="EMBL" id="WWC70443.1"/>
    </source>
</evidence>
<dbReference type="EMBL" id="KI894011">
    <property type="protein sequence ID" value="OCF49503.1"/>
    <property type="molecule type" value="Genomic_DNA"/>
</dbReference>
<feature type="signal peptide" evidence="2">
    <location>
        <begin position="1"/>
        <end position="20"/>
    </location>
</feature>
<organism evidence="3">
    <name type="scientific">Kwoniella pini CBS 10737</name>
    <dbReference type="NCBI Taxonomy" id="1296096"/>
    <lineage>
        <taxon>Eukaryota</taxon>
        <taxon>Fungi</taxon>
        <taxon>Dikarya</taxon>
        <taxon>Basidiomycota</taxon>
        <taxon>Agaricomycotina</taxon>
        <taxon>Tremellomycetes</taxon>
        <taxon>Tremellales</taxon>
        <taxon>Cryptococcaceae</taxon>
        <taxon>Kwoniella</taxon>
    </lineage>
</organism>
<evidence type="ECO:0000313" key="5">
    <source>
        <dbReference type="Proteomes" id="UP000094020"/>
    </source>
</evidence>
<reference evidence="4" key="4">
    <citation type="submission" date="2024-02" db="EMBL/GenBank/DDBJ databases">
        <title>Comparative genomics of Cryptococcus and Kwoniella reveals pathogenesis evolution and contrasting modes of karyotype evolution via chromosome fusion or intercentromeric recombination.</title>
        <authorList>
            <person name="Coelho M.A."/>
            <person name="David-Palma M."/>
            <person name="Shea T."/>
            <person name="Bowers K."/>
            <person name="McGinley-Smith S."/>
            <person name="Mohammad A.W."/>
            <person name="Gnirke A."/>
            <person name="Yurkov A.M."/>
            <person name="Nowrousian M."/>
            <person name="Sun S."/>
            <person name="Cuomo C.A."/>
            <person name="Heitman J."/>
        </authorList>
    </citation>
    <scope>NUCLEOTIDE SEQUENCE</scope>
    <source>
        <strain evidence="4">CBS 10737</strain>
    </source>
</reference>
<dbReference type="Proteomes" id="UP000094020">
    <property type="component" value="Chromosome 5"/>
</dbReference>
<evidence type="ECO:0000256" key="2">
    <source>
        <dbReference type="SAM" id="SignalP"/>
    </source>
</evidence>
<reference evidence="4" key="2">
    <citation type="submission" date="2013-07" db="EMBL/GenBank/DDBJ databases">
        <authorList>
            <consortium name="The Broad Institute Genome Sequencing Platform"/>
            <person name="Cuomo C."/>
            <person name="Litvintseva A."/>
            <person name="Chen Y."/>
            <person name="Heitman J."/>
            <person name="Sun S."/>
            <person name="Springer D."/>
            <person name="Dromer F."/>
            <person name="Young S.K."/>
            <person name="Zeng Q."/>
            <person name="Gargeya S."/>
            <person name="Fitzgerald M."/>
            <person name="Abouelleil A."/>
            <person name="Alvarado L."/>
            <person name="Berlin A.M."/>
            <person name="Chapman S.B."/>
            <person name="Dewar J."/>
            <person name="Goldberg J."/>
            <person name="Griggs A."/>
            <person name="Gujja S."/>
            <person name="Hansen M."/>
            <person name="Howarth C."/>
            <person name="Imamovic A."/>
            <person name="Larimer J."/>
            <person name="McCowan C."/>
            <person name="Murphy C."/>
            <person name="Pearson M."/>
            <person name="Priest M."/>
            <person name="Roberts A."/>
            <person name="Saif S."/>
            <person name="Shea T."/>
            <person name="Sykes S."/>
            <person name="Wortman J."/>
            <person name="Nusbaum C."/>
            <person name="Birren B."/>
        </authorList>
    </citation>
    <scope>NUCLEOTIDE SEQUENCE</scope>
    <source>
        <strain evidence="4">CBS 10737</strain>
    </source>
</reference>
<sequence length="285" mass="32762">MSSYIPLHLLGIIFLPSVLAAANEQYDQGTITIPTSTVLSIGLGFLAFSMLILLFLLGFRANRIRRISKRTGKTFKETWTEQGGFWGFLTSFGENENNAFNQSFIIGGGGRTMHYEYNLRRWGYLSTREEDNLNENKIKPEMWDYNWSNQINEKILNHPNLIEDPSEIQPISITPSRYPDPSDKYLPNPTLDLCVLIAFPSEVPYDPMKAEELPELIIGSATLLPTIVSEVEDISSSTNDEAIRIVNQQERLKKQSEIQHLEHAPRERAEWKRDDRMIWYIDGLH</sequence>
<proteinExistence type="predicted"/>
<protein>
    <submittedName>
        <fullName evidence="3">Uncharacterized protein</fullName>
    </submittedName>
</protein>
<keyword evidence="1" id="KW-1133">Transmembrane helix</keyword>
<dbReference type="EMBL" id="CP144523">
    <property type="protein sequence ID" value="WWC70443.1"/>
    <property type="molecule type" value="Genomic_DNA"/>
</dbReference>
<feature type="transmembrane region" description="Helical" evidence="1">
    <location>
        <begin position="36"/>
        <end position="59"/>
    </location>
</feature>
<keyword evidence="1" id="KW-0472">Membrane</keyword>
<reference evidence="3" key="3">
    <citation type="submission" date="2016-07" db="EMBL/GenBank/DDBJ databases">
        <title>Evolution of pathogenesis and genome organization in the Tremellales.</title>
        <authorList>
            <person name="Cuomo C."/>
            <person name="Litvintseva A."/>
            <person name="Heitman J."/>
            <person name="Chen Y."/>
            <person name="Sun S."/>
            <person name="Springer D."/>
            <person name="Dromer F."/>
            <person name="Young S."/>
            <person name="Zeng Q."/>
            <person name="Chapman S."/>
            <person name="Gujja S."/>
            <person name="Saif S."/>
            <person name="Birren B."/>
        </authorList>
    </citation>
    <scope>NUCLEOTIDE SEQUENCE</scope>
    <source>
        <strain evidence="3">CBS 10737</strain>
    </source>
</reference>
<dbReference type="KEGG" id="kpin:30172393"/>
<feature type="chain" id="PRO_5008628304" evidence="2">
    <location>
        <begin position="21"/>
        <end position="285"/>
    </location>
</feature>